<comment type="similarity">
    <text evidence="2">Belongs to the major facilitator superfamily. Sugar transporter (TC 2.A.1.1) family.</text>
</comment>
<sequence>MSSAFMIGPVFIQMFSTSRGMLLAGKMLGGIPQGIFVVSTANYISESATVKMRAPTSALMAMTLVLGIVFGLTVGYERFLYFDSAWKSWRLVLSLQLIFPVLTITGLFFTTDSPVYQVKRDQVGPARRSLMKLYGKDSPDLAARLASIQLAVALERDAQAHLAPARWIDLFRDPVDRRRTLIACTIWLVYQAGGNAFTANGLYFLNQVGIQIDVVFKITITMLALSAVTNLFAGYALERFGRRACFVYANVFHLVVLLVIGGLGFVDYHSAGGLALAILINLAISTQQFATAGPTYALMNELSSLRLRAKTQSLALGINALVGWAFTFVTPYLFQPDSADLGAKTAFIFAGLTAIGIVWSYFYVPETVGRSTIEIDSLFSRSVPARLFRRTDVSSLSSDVVG</sequence>
<dbReference type="Gene3D" id="1.20.1250.20">
    <property type="entry name" value="MFS general substrate transporter like domains"/>
    <property type="match status" value="1"/>
</dbReference>
<feature type="transmembrane region" description="Helical" evidence="6">
    <location>
        <begin position="245"/>
        <end position="266"/>
    </location>
</feature>
<keyword evidence="9" id="KW-1185">Reference proteome</keyword>
<feature type="transmembrane region" description="Helical" evidence="6">
    <location>
        <begin position="20"/>
        <end position="44"/>
    </location>
</feature>
<evidence type="ECO:0000256" key="1">
    <source>
        <dbReference type="ARBA" id="ARBA00004141"/>
    </source>
</evidence>
<feature type="transmembrane region" description="Helical" evidence="6">
    <location>
        <begin position="214"/>
        <end position="233"/>
    </location>
</feature>
<proteinExistence type="inferred from homology"/>
<evidence type="ECO:0000256" key="5">
    <source>
        <dbReference type="ARBA" id="ARBA00023136"/>
    </source>
</evidence>
<dbReference type="PROSITE" id="PS50850">
    <property type="entry name" value="MFS"/>
    <property type="match status" value="1"/>
</dbReference>
<dbReference type="InterPro" id="IPR050360">
    <property type="entry name" value="MFS_Sugar_Transporters"/>
</dbReference>
<dbReference type="SUPFAM" id="SSF103473">
    <property type="entry name" value="MFS general substrate transporter"/>
    <property type="match status" value="1"/>
</dbReference>
<organism evidence="8 9">
    <name type="scientific">Filobasidium floriforme</name>
    <dbReference type="NCBI Taxonomy" id="5210"/>
    <lineage>
        <taxon>Eukaryota</taxon>
        <taxon>Fungi</taxon>
        <taxon>Dikarya</taxon>
        <taxon>Basidiomycota</taxon>
        <taxon>Agaricomycotina</taxon>
        <taxon>Tremellomycetes</taxon>
        <taxon>Filobasidiales</taxon>
        <taxon>Filobasidiaceae</taxon>
        <taxon>Filobasidium</taxon>
    </lineage>
</organism>
<feature type="transmembrane region" description="Helical" evidence="6">
    <location>
        <begin position="272"/>
        <end position="293"/>
    </location>
</feature>
<comment type="caution">
    <text evidence="8">The sequence shown here is derived from an EMBL/GenBank/DDBJ whole genome shotgun (WGS) entry which is preliminary data.</text>
</comment>
<evidence type="ECO:0000313" key="8">
    <source>
        <dbReference type="EMBL" id="KAG7527464.1"/>
    </source>
</evidence>
<feature type="transmembrane region" description="Helical" evidence="6">
    <location>
        <begin position="346"/>
        <end position="364"/>
    </location>
</feature>
<reference evidence="8" key="1">
    <citation type="submission" date="2020-04" db="EMBL/GenBank/DDBJ databases">
        <title>Analysis of mating type loci in Filobasidium floriforme.</title>
        <authorList>
            <person name="Nowrousian M."/>
        </authorList>
    </citation>
    <scope>NUCLEOTIDE SEQUENCE</scope>
    <source>
        <strain evidence="8">CBS 6242</strain>
    </source>
</reference>
<dbReference type="InterPro" id="IPR005828">
    <property type="entry name" value="MFS_sugar_transport-like"/>
</dbReference>
<comment type="subcellular location">
    <subcellularLocation>
        <location evidence="1">Membrane</location>
        <topology evidence="1">Multi-pass membrane protein</topology>
    </subcellularLocation>
</comment>
<evidence type="ECO:0000256" key="3">
    <source>
        <dbReference type="ARBA" id="ARBA00022692"/>
    </source>
</evidence>
<dbReference type="PROSITE" id="PS00217">
    <property type="entry name" value="SUGAR_TRANSPORT_2"/>
    <property type="match status" value="1"/>
</dbReference>
<accession>A0A8K0JDY1</accession>
<feature type="transmembrane region" description="Helical" evidence="6">
    <location>
        <begin position="181"/>
        <end position="202"/>
    </location>
</feature>
<name>A0A8K0JDY1_9TREE</name>
<dbReference type="PANTHER" id="PTHR48022:SF33">
    <property type="entry name" value="SUGAR PERMEASE, PUTATIVE (AFU_ORTHOLOGUE AFUA_6G12040)-RELATED"/>
    <property type="match status" value="1"/>
</dbReference>
<dbReference type="PROSITE" id="PS00216">
    <property type="entry name" value="SUGAR_TRANSPORT_1"/>
    <property type="match status" value="1"/>
</dbReference>
<dbReference type="GO" id="GO:0005351">
    <property type="term" value="F:carbohydrate:proton symporter activity"/>
    <property type="evidence" value="ECO:0007669"/>
    <property type="project" value="TreeGrafter"/>
</dbReference>
<dbReference type="AlphaFoldDB" id="A0A8K0JDY1"/>
<evidence type="ECO:0000259" key="7">
    <source>
        <dbReference type="PROSITE" id="PS50850"/>
    </source>
</evidence>
<evidence type="ECO:0000313" key="9">
    <source>
        <dbReference type="Proteomes" id="UP000812966"/>
    </source>
</evidence>
<feature type="domain" description="Major facilitator superfamily (MFS) profile" evidence="7">
    <location>
        <begin position="1"/>
        <end position="368"/>
    </location>
</feature>
<dbReference type="GO" id="GO:0016020">
    <property type="term" value="C:membrane"/>
    <property type="evidence" value="ECO:0007669"/>
    <property type="project" value="UniProtKB-SubCell"/>
</dbReference>
<feature type="transmembrane region" description="Helical" evidence="6">
    <location>
        <begin position="88"/>
        <end position="110"/>
    </location>
</feature>
<dbReference type="Proteomes" id="UP000812966">
    <property type="component" value="Unassembled WGS sequence"/>
</dbReference>
<dbReference type="EMBL" id="JABELV010000283">
    <property type="protein sequence ID" value="KAG7527464.1"/>
    <property type="molecule type" value="Genomic_DNA"/>
</dbReference>
<dbReference type="InterPro" id="IPR020846">
    <property type="entry name" value="MFS_dom"/>
</dbReference>
<dbReference type="Pfam" id="PF00083">
    <property type="entry name" value="Sugar_tr"/>
    <property type="match status" value="1"/>
</dbReference>
<evidence type="ECO:0000256" key="2">
    <source>
        <dbReference type="ARBA" id="ARBA00010992"/>
    </source>
</evidence>
<dbReference type="InterPro" id="IPR036259">
    <property type="entry name" value="MFS_trans_sf"/>
</dbReference>
<keyword evidence="5 6" id="KW-0472">Membrane</keyword>
<gene>
    <name evidence="8" type="ORF">FFLO_06908</name>
</gene>
<keyword evidence="3 6" id="KW-0812">Transmembrane</keyword>
<dbReference type="InterPro" id="IPR005829">
    <property type="entry name" value="Sugar_transporter_CS"/>
</dbReference>
<feature type="transmembrane region" description="Helical" evidence="6">
    <location>
        <begin position="56"/>
        <end position="76"/>
    </location>
</feature>
<protein>
    <recommendedName>
        <fullName evidence="7">Major facilitator superfamily (MFS) profile domain-containing protein</fullName>
    </recommendedName>
</protein>
<evidence type="ECO:0000256" key="6">
    <source>
        <dbReference type="SAM" id="Phobius"/>
    </source>
</evidence>
<feature type="transmembrane region" description="Helical" evidence="6">
    <location>
        <begin position="314"/>
        <end position="334"/>
    </location>
</feature>
<keyword evidence="4 6" id="KW-1133">Transmembrane helix</keyword>
<dbReference type="PANTHER" id="PTHR48022">
    <property type="entry name" value="PLASTIDIC GLUCOSE TRANSPORTER 4"/>
    <property type="match status" value="1"/>
</dbReference>
<evidence type="ECO:0000256" key="4">
    <source>
        <dbReference type="ARBA" id="ARBA00022989"/>
    </source>
</evidence>